<dbReference type="EMBL" id="BAAAEU010000008">
    <property type="protein sequence ID" value="GAA0715015.1"/>
    <property type="molecule type" value="Genomic_DNA"/>
</dbReference>
<gene>
    <name evidence="2" type="ORF">GCM10009105_20070</name>
</gene>
<organism evidence="2 3">
    <name type="scientific">Dokdonella soli</name>
    <dbReference type="NCBI Taxonomy" id="529810"/>
    <lineage>
        <taxon>Bacteria</taxon>
        <taxon>Pseudomonadati</taxon>
        <taxon>Pseudomonadota</taxon>
        <taxon>Gammaproteobacteria</taxon>
        <taxon>Lysobacterales</taxon>
        <taxon>Rhodanobacteraceae</taxon>
        <taxon>Dokdonella</taxon>
    </lineage>
</organism>
<feature type="chain" id="PRO_5045863769" evidence="1">
    <location>
        <begin position="21"/>
        <end position="73"/>
    </location>
</feature>
<sequence length="73" mass="7674">MKWLAIGAAAAVSLGLSACAGSAGRNGIARSGSMDSDIDYGKVVAVNQWAERRHATVVWVNYPTRRSPRPSGT</sequence>
<evidence type="ECO:0000313" key="2">
    <source>
        <dbReference type="EMBL" id="GAA0715015.1"/>
    </source>
</evidence>
<keyword evidence="1" id="KW-0732">Signal</keyword>
<keyword evidence="3" id="KW-1185">Reference proteome</keyword>
<dbReference type="Proteomes" id="UP001501523">
    <property type="component" value="Unassembled WGS sequence"/>
</dbReference>
<protein>
    <submittedName>
        <fullName evidence="2">Uncharacterized protein</fullName>
    </submittedName>
</protein>
<name>A0ABP3TPS3_9GAMM</name>
<dbReference type="PROSITE" id="PS51257">
    <property type="entry name" value="PROKAR_LIPOPROTEIN"/>
    <property type="match status" value="1"/>
</dbReference>
<dbReference type="RefSeq" id="WP_343790396.1">
    <property type="nucleotide sequence ID" value="NZ_BAAAEU010000008.1"/>
</dbReference>
<evidence type="ECO:0000256" key="1">
    <source>
        <dbReference type="SAM" id="SignalP"/>
    </source>
</evidence>
<comment type="caution">
    <text evidence="2">The sequence shown here is derived from an EMBL/GenBank/DDBJ whole genome shotgun (WGS) entry which is preliminary data.</text>
</comment>
<evidence type="ECO:0000313" key="3">
    <source>
        <dbReference type="Proteomes" id="UP001501523"/>
    </source>
</evidence>
<reference evidence="3" key="1">
    <citation type="journal article" date="2019" name="Int. J. Syst. Evol. Microbiol.">
        <title>The Global Catalogue of Microorganisms (GCM) 10K type strain sequencing project: providing services to taxonomists for standard genome sequencing and annotation.</title>
        <authorList>
            <consortium name="The Broad Institute Genomics Platform"/>
            <consortium name="The Broad Institute Genome Sequencing Center for Infectious Disease"/>
            <person name="Wu L."/>
            <person name="Ma J."/>
        </authorList>
    </citation>
    <scope>NUCLEOTIDE SEQUENCE [LARGE SCALE GENOMIC DNA]</scope>
    <source>
        <strain evidence="3">JCM 15421</strain>
    </source>
</reference>
<proteinExistence type="predicted"/>
<feature type="signal peptide" evidence="1">
    <location>
        <begin position="1"/>
        <end position="20"/>
    </location>
</feature>
<accession>A0ABP3TPS3</accession>